<gene>
    <name evidence="1" type="ORF">VFH_I419400</name>
</gene>
<keyword evidence="2" id="KW-1185">Reference proteome</keyword>
<organism evidence="1 2">
    <name type="scientific">Vicia faba</name>
    <name type="common">Broad bean</name>
    <name type="synonym">Faba vulgaris</name>
    <dbReference type="NCBI Taxonomy" id="3906"/>
    <lineage>
        <taxon>Eukaryota</taxon>
        <taxon>Viridiplantae</taxon>
        <taxon>Streptophyta</taxon>
        <taxon>Embryophyta</taxon>
        <taxon>Tracheophyta</taxon>
        <taxon>Spermatophyta</taxon>
        <taxon>Magnoliopsida</taxon>
        <taxon>eudicotyledons</taxon>
        <taxon>Gunneridae</taxon>
        <taxon>Pentapetalae</taxon>
        <taxon>rosids</taxon>
        <taxon>fabids</taxon>
        <taxon>Fabales</taxon>
        <taxon>Fabaceae</taxon>
        <taxon>Papilionoideae</taxon>
        <taxon>50 kb inversion clade</taxon>
        <taxon>NPAAA clade</taxon>
        <taxon>Hologalegina</taxon>
        <taxon>IRL clade</taxon>
        <taxon>Fabeae</taxon>
        <taxon>Vicia</taxon>
    </lineage>
</organism>
<dbReference type="Proteomes" id="UP001157006">
    <property type="component" value="Chromosome 1L"/>
</dbReference>
<proteinExistence type="predicted"/>
<accession>A0AAV0YZI1</accession>
<evidence type="ECO:0000313" key="2">
    <source>
        <dbReference type="Proteomes" id="UP001157006"/>
    </source>
</evidence>
<dbReference type="EMBL" id="OX451736">
    <property type="protein sequence ID" value="CAI8589974.1"/>
    <property type="molecule type" value="Genomic_DNA"/>
</dbReference>
<dbReference type="AlphaFoldDB" id="A0AAV0YZI1"/>
<protein>
    <submittedName>
        <fullName evidence="1">Uncharacterized protein</fullName>
    </submittedName>
</protein>
<evidence type="ECO:0000313" key="1">
    <source>
        <dbReference type="EMBL" id="CAI8589974.1"/>
    </source>
</evidence>
<reference evidence="1 2" key="1">
    <citation type="submission" date="2023-01" db="EMBL/GenBank/DDBJ databases">
        <authorList>
            <person name="Kreplak J."/>
        </authorList>
    </citation>
    <scope>NUCLEOTIDE SEQUENCE [LARGE SCALE GENOMIC DNA]</scope>
</reference>
<sequence length="113" mass="13002">MKDASLPLISLSEEIELKSLDWLFIILYLPDAILFFHTIPSSLLHSSQSPFYLSCLSFFLCGVHITSTTTTPSSNFPFILQFSFESQYTSLSFVCFATKLQQEPLYYFKYLSK</sequence>
<name>A0AAV0YZI1_VICFA</name>